<evidence type="ECO:0000256" key="8">
    <source>
        <dbReference type="ARBA" id="ARBA00023049"/>
    </source>
</evidence>
<sequence length="441" mass="46742">MSHDDAGRIAFIDGLRTFLTQTPTSYHVADVVSRRLVGAGFIRLAERDAWPAEPGRYVVVRDGAVIAWVVPRGAAATAPVRIIGAHTDSPMLRLKDLATDDADGWRRLGVEIYGGALLPTWLDRDLAIAGRVFDRTGRPHLVRTGPIARVPSLAIHLDRGQNDDLRLDRQRDLQPVLGATTDDPDLDVAALVASRAGLEPGDLAGGDLFLVDTQPPQLLGAREELLAAGRLDNLSSVYAGLAALLAIAGGVRGERLVDTADYVTVLAAFDHEEVGSGTRSGAAGPLLEQVLVRVAGQLGADEEQRLRAWADSWVLSADAGHLTHPNRPDRHDPARHPLPGRGPLLKVNANQRYASDGAGAALWHGLARAAGVAVQTFVSNNAVPCGTTIGPITATRLGMRTVDVGVGLLSMHSIRELCHVGDLRALSQIMAAFALSAEEAA</sequence>
<dbReference type="GO" id="GO:0004177">
    <property type="term" value="F:aminopeptidase activity"/>
    <property type="evidence" value="ECO:0007669"/>
    <property type="project" value="UniProtKB-KW"/>
</dbReference>
<keyword evidence="8 9" id="KW-0482">Metalloprotease</keyword>
<dbReference type="GO" id="GO:0008270">
    <property type="term" value="F:zinc ion binding"/>
    <property type="evidence" value="ECO:0007669"/>
    <property type="project" value="InterPro"/>
</dbReference>
<dbReference type="Pfam" id="PF02127">
    <property type="entry name" value="Peptidase_M18"/>
    <property type="match status" value="1"/>
</dbReference>
<name>A0A7C8FU55_9MICO</name>
<comment type="similarity">
    <text evidence="2 9">Belongs to the peptidase M18 family.</text>
</comment>
<dbReference type="GO" id="GO:0008237">
    <property type="term" value="F:metallopeptidase activity"/>
    <property type="evidence" value="ECO:0007669"/>
    <property type="project" value="UniProtKB-KW"/>
</dbReference>
<dbReference type="InterPro" id="IPR001948">
    <property type="entry name" value="Peptidase_M18"/>
</dbReference>
<dbReference type="SUPFAM" id="SSF53187">
    <property type="entry name" value="Zn-dependent exopeptidases"/>
    <property type="match status" value="1"/>
</dbReference>
<gene>
    <name evidence="12" type="ORF">F8O02_04570</name>
</gene>
<feature type="region of interest" description="Disordered" evidence="11">
    <location>
        <begin position="320"/>
        <end position="342"/>
    </location>
</feature>
<evidence type="ECO:0000256" key="9">
    <source>
        <dbReference type="RuleBase" id="RU004386"/>
    </source>
</evidence>
<dbReference type="AlphaFoldDB" id="A0A7C8FU55"/>
<evidence type="ECO:0000256" key="11">
    <source>
        <dbReference type="SAM" id="MobiDB-lite"/>
    </source>
</evidence>
<reference evidence="12 13" key="1">
    <citation type="submission" date="2019-09" db="EMBL/GenBank/DDBJ databases">
        <title>Phylogeny of genus Pseudoclavibacter and closely related genus.</title>
        <authorList>
            <person name="Li Y."/>
        </authorList>
    </citation>
    <scope>NUCLEOTIDE SEQUENCE [LARGE SCALE GENOMIC DNA]</scope>
    <source>
        <strain evidence="12 13">JCM 16921</strain>
    </source>
</reference>
<evidence type="ECO:0000256" key="10">
    <source>
        <dbReference type="RuleBase" id="RU004387"/>
    </source>
</evidence>
<dbReference type="Gene3D" id="2.30.250.10">
    <property type="entry name" value="Aminopeptidase i, Domain 2"/>
    <property type="match status" value="1"/>
</dbReference>
<dbReference type="NCBIfam" id="NF002759">
    <property type="entry name" value="PRK02813.1"/>
    <property type="match status" value="1"/>
</dbReference>
<keyword evidence="3 9" id="KW-0031">Aminopeptidase</keyword>
<dbReference type="RefSeq" id="WP_158036073.1">
    <property type="nucleotide sequence ID" value="NZ_BAAAZV010000017.1"/>
</dbReference>
<dbReference type="OrthoDB" id="5288740at2"/>
<evidence type="ECO:0000313" key="12">
    <source>
        <dbReference type="EMBL" id="KAB1632295.1"/>
    </source>
</evidence>
<keyword evidence="5 9" id="KW-0479">Metal-binding</keyword>
<dbReference type="GO" id="GO:0006508">
    <property type="term" value="P:proteolysis"/>
    <property type="evidence" value="ECO:0007669"/>
    <property type="project" value="UniProtKB-KW"/>
</dbReference>
<keyword evidence="13" id="KW-1185">Reference proteome</keyword>
<dbReference type="PRINTS" id="PR00932">
    <property type="entry name" value="AMINO1PTASE"/>
</dbReference>
<comment type="cofactor">
    <cofactor evidence="1 10">
        <name>Zn(2+)</name>
        <dbReference type="ChEBI" id="CHEBI:29105"/>
    </cofactor>
</comment>
<dbReference type="EC" id="3.4.11.-" evidence="10"/>
<protein>
    <recommendedName>
        <fullName evidence="10">M18 family aminopeptidase</fullName>
        <ecNumber evidence="10">3.4.11.-</ecNumber>
    </recommendedName>
</protein>
<evidence type="ECO:0000256" key="6">
    <source>
        <dbReference type="ARBA" id="ARBA00022801"/>
    </source>
</evidence>
<keyword evidence="7 9" id="KW-0862">Zinc</keyword>
<dbReference type="Proteomes" id="UP000481339">
    <property type="component" value="Unassembled WGS sequence"/>
</dbReference>
<evidence type="ECO:0000256" key="7">
    <source>
        <dbReference type="ARBA" id="ARBA00022833"/>
    </source>
</evidence>
<dbReference type="SUPFAM" id="SSF101821">
    <property type="entry name" value="Aminopeptidase/glucanase lid domain"/>
    <property type="match status" value="1"/>
</dbReference>
<organism evidence="12 13">
    <name type="scientific">Pseudoclavibacter caeni</name>
    <dbReference type="NCBI Taxonomy" id="908846"/>
    <lineage>
        <taxon>Bacteria</taxon>
        <taxon>Bacillati</taxon>
        <taxon>Actinomycetota</taxon>
        <taxon>Actinomycetes</taxon>
        <taxon>Micrococcales</taxon>
        <taxon>Microbacteriaceae</taxon>
        <taxon>Pseudoclavibacter</taxon>
    </lineage>
</organism>
<dbReference type="InterPro" id="IPR023358">
    <property type="entry name" value="Peptidase_M18_dom2"/>
</dbReference>
<accession>A0A7C8FU55</accession>
<dbReference type="PANTHER" id="PTHR28570:SF3">
    <property type="entry name" value="ASPARTYL AMINOPEPTIDASE"/>
    <property type="match status" value="1"/>
</dbReference>
<dbReference type="Gene3D" id="3.40.630.10">
    <property type="entry name" value="Zn peptidases"/>
    <property type="match status" value="1"/>
</dbReference>
<comment type="caution">
    <text evidence="12">The sequence shown here is derived from an EMBL/GenBank/DDBJ whole genome shotgun (WGS) entry which is preliminary data.</text>
</comment>
<evidence type="ECO:0000256" key="2">
    <source>
        <dbReference type="ARBA" id="ARBA00008290"/>
    </source>
</evidence>
<keyword evidence="6 9" id="KW-0378">Hydrolase</keyword>
<proteinExistence type="inferred from homology"/>
<evidence type="ECO:0000256" key="4">
    <source>
        <dbReference type="ARBA" id="ARBA00022670"/>
    </source>
</evidence>
<dbReference type="PANTHER" id="PTHR28570">
    <property type="entry name" value="ASPARTYL AMINOPEPTIDASE"/>
    <property type="match status" value="1"/>
</dbReference>
<evidence type="ECO:0000256" key="1">
    <source>
        <dbReference type="ARBA" id="ARBA00001947"/>
    </source>
</evidence>
<feature type="compositionally biased region" description="Basic and acidic residues" evidence="11">
    <location>
        <begin position="326"/>
        <end position="335"/>
    </location>
</feature>
<evidence type="ECO:0000256" key="3">
    <source>
        <dbReference type="ARBA" id="ARBA00022438"/>
    </source>
</evidence>
<dbReference type="GO" id="GO:0005737">
    <property type="term" value="C:cytoplasm"/>
    <property type="evidence" value="ECO:0007669"/>
    <property type="project" value="UniProtKB-ARBA"/>
</dbReference>
<dbReference type="EMBL" id="WBKA01000003">
    <property type="protein sequence ID" value="KAB1632295.1"/>
    <property type="molecule type" value="Genomic_DNA"/>
</dbReference>
<keyword evidence="4 9" id="KW-0645">Protease</keyword>
<evidence type="ECO:0000313" key="13">
    <source>
        <dbReference type="Proteomes" id="UP000481339"/>
    </source>
</evidence>
<evidence type="ECO:0000256" key="5">
    <source>
        <dbReference type="ARBA" id="ARBA00022723"/>
    </source>
</evidence>